<accession>A0ABT5KM44</accession>
<feature type="compositionally biased region" description="Acidic residues" evidence="3">
    <location>
        <begin position="268"/>
        <end position="283"/>
    </location>
</feature>
<dbReference type="InterPro" id="IPR018511">
    <property type="entry name" value="Hemolysin-typ_Ca-bd_CS"/>
</dbReference>
<dbReference type="PRINTS" id="PR00313">
    <property type="entry name" value="CABNDNGRPT"/>
</dbReference>
<comment type="subcellular location">
    <subcellularLocation>
        <location evidence="1">Secreted</location>
    </subcellularLocation>
</comment>
<proteinExistence type="predicted"/>
<dbReference type="InterPro" id="IPR011049">
    <property type="entry name" value="Serralysin-like_metalloprot_C"/>
</dbReference>
<dbReference type="SUPFAM" id="SSF51120">
    <property type="entry name" value="beta-Roll"/>
    <property type="match status" value="4"/>
</dbReference>
<evidence type="ECO:0000256" key="2">
    <source>
        <dbReference type="ARBA" id="ARBA00022525"/>
    </source>
</evidence>
<keyword evidence="5" id="KW-1185">Reference proteome</keyword>
<dbReference type="Gene3D" id="2.150.10.10">
    <property type="entry name" value="Serralysin-like metalloprotease, C-terminal"/>
    <property type="match status" value="4"/>
</dbReference>
<name>A0ABT5KM44_9BURK</name>
<dbReference type="PANTHER" id="PTHR38340">
    <property type="entry name" value="S-LAYER PROTEIN"/>
    <property type="match status" value="1"/>
</dbReference>
<reference evidence="4 5" key="1">
    <citation type="submission" date="2022-10" db="EMBL/GenBank/DDBJ databases">
        <title>Paucibacter sp. hw1 Genome sequencing.</title>
        <authorList>
            <person name="Park S."/>
        </authorList>
    </citation>
    <scope>NUCLEOTIDE SEQUENCE [LARGE SCALE GENOMIC DNA]</scope>
    <source>
        <strain evidence="5">hw1</strain>
    </source>
</reference>
<dbReference type="Proteomes" id="UP001221189">
    <property type="component" value="Unassembled WGS sequence"/>
</dbReference>
<dbReference type="InterPro" id="IPR001343">
    <property type="entry name" value="Hemolysn_Ca-bd"/>
</dbReference>
<evidence type="ECO:0000313" key="4">
    <source>
        <dbReference type="EMBL" id="MDC8774574.1"/>
    </source>
</evidence>
<feature type="region of interest" description="Disordered" evidence="3">
    <location>
        <begin position="509"/>
        <end position="585"/>
    </location>
</feature>
<dbReference type="InterPro" id="IPR050557">
    <property type="entry name" value="RTX_toxin/Mannuronan_C5-epim"/>
</dbReference>
<evidence type="ECO:0000313" key="5">
    <source>
        <dbReference type="Proteomes" id="UP001221189"/>
    </source>
</evidence>
<sequence>MTVFNYSANSAVAFDALNDSLNFDSLSISAADLQFQPSGASLLVGVNGQFMTLLNTSYASLVTASLSFANGSLFFKDTVGTELFNGSAQADYFDLSGGGDDQAGGGNGNDVFNVGAALSAADRISGGAGSDTLRLAGNYAAPVVFNATTVTGVENFLIGAGGTVRLTLQDGIFTDTTGPIAINASGQSASDSLVLDASQLSTLNNPSYAYLNVITGAGNDSVYTGTGNDLLGTGAGNDVLHGGGGHDTLYAGIGNDVLWGESGNDTLNGDDGDDTLEGGDDNDTLSGGAGNDVLFGGAGNDILVGGMDADTLTGGTGNDTFTFGFGSPRTESSQSTVDTITDFAVGDKIDLPGTNYINSLPLAFVEAQTAFRTDDQAFNAGNLGVRPGSNPGDGFVDVMWRYSAALNQVELWVDGNDDGQFSEVDTFVILKSDVTGKTTFTGADLVDNFVAWRGTDGGDNFGPGTAGINIAADNLAYGLDGNDVLDGGLGSDQLYGGLGNDQLIGGEGSDSLYGGSGADTLDGGNGSDSLSAEGENAPGVSGVDAPGTVNTLNGGAGNDYLSGGAGDDQLNGQADDDSLSGGAGVDVLVGDVGNDTLYGGDGNDTLDGGDGNDTLNGDAGTDSLFGGAGNDTL</sequence>
<evidence type="ECO:0000256" key="3">
    <source>
        <dbReference type="SAM" id="MobiDB-lite"/>
    </source>
</evidence>
<protein>
    <submittedName>
        <fullName evidence="4">Calcium-binding protein</fullName>
    </submittedName>
</protein>
<dbReference type="PROSITE" id="PS00330">
    <property type="entry name" value="HEMOLYSIN_CALCIUM"/>
    <property type="match status" value="9"/>
</dbReference>
<organism evidence="4 5">
    <name type="scientific">Roseateles albus</name>
    <dbReference type="NCBI Taxonomy" id="2987525"/>
    <lineage>
        <taxon>Bacteria</taxon>
        <taxon>Pseudomonadati</taxon>
        <taxon>Pseudomonadota</taxon>
        <taxon>Betaproteobacteria</taxon>
        <taxon>Burkholderiales</taxon>
        <taxon>Sphaerotilaceae</taxon>
        <taxon>Roseateles</taxon>
    </lineage>
</organism>
<dbReference type="PANTHER" id="PTHR38340:SF1">
    <property type="entry name" value="S-LAYER PROTEIN"/>
    <property type="match status" value="1"/>
</dbReference>
<dbReference type="Pfam" id="PF00353">
    <property type="entry name" value="HemolysinCabind"/>
    <property type="match status" value="7"/>
</dbReference>
<dbReference type="RefSeq" id="WP_273602558.1">
    <property type="nucleotide sequence ID" value="NZ_JAQQXT010000031.1"/>
</dbReference>
<keyword evidence="2" id="KW-0964">Secreted</keyword>
<dbReference type="EMBL" id="JAQQXT010000031">
    <property type="protein sequence ID" value="MDC8774574.1"/>
    <property type="molecule type" value="Genomic_DNA"/>
</dbReference>
<feature type="region of interest" description="Disordered" evidence="3">
    <location>
        <begin position="599"/>
        <end position="633"/>
    </location>
</feature>
<feature type="region of interest" description="Disordered" evidence="3">
    <location>
        <begin position="262"/>
        <end position="290"/>
    </location>
</feature>
<comment type="caution">
    <text evidence="4">The sequence shown here is derived from an EMBL/GenBank/DDBJ whole genome shotgun (WGS) entry which is preliminary data.</text>
</comment>
<evidence type="ECO:0000256" key="1">
    <source>
        <dbReference type="ARBA" id="ARBA00004613"/>
    </source>
</evidence>
<feature type="non-terminal residue" evidence="4">
    <location>
        <position position="633"/>
    </location>
</feature>
<gene>
    <name evidence="4" type="ORF">PRZ03_23675</name>
</gene>
<feature type="compositionally biased region" description="Low complexity" evidence="3">
    <location>
        <begin position="599"/>
        <end position="622"/>
    </location>
</feature>